<comment type="caution">
    <text evidence="8">The sequence shown here is derived from an EMBL/GenBank/DDBJ whole genome shotgun (WGS) entry which is preliminary data.</text>
</comment>
<keyword evidence="3 7" id="KW-0812">Transmembrane</keyword>
<feature type="transmembrane region" description="Helical" evidence="7">
    <location>
        <begin position="248"/>
        <end position="269"/>
    </location>
</feature>
<dbReference type="PANTHER" id="PTHR22550:SF5">
    <property type="entry name" value="LEUCINE ZIPPER PROTEIN 4"/>
    <property type="match status" value="1"/>
</dbReference>
<accession>A0A4R5VSZ4</accession>
<evidence type="ECO:0000313" key="8">
    <source>
        <dbReference type="EMBL" id="TDK60970.1"/>
    </source>
</evidence>
<reference evidence="8 9" key="1">
    <citation type="submission" date="2019-03" db="EMBL/GenBank/DDBJ databases">
        <title>Bacillus niacini sp. nov. a Nicotinate-Metabolizing Mesophile Isolated from Soil.</title>
        <authorList>
            <person name="Zhang G."/>
        </authorList>
    </citation>
    <scope>NUCLEOTIDE SEQUENCE [LARGE SCALE GENOMIC DNA]</scope>
    <source>
        <strain evidence="8 9">WN066</strain>
    </source>
</reference>
<feature type="transmembrane region" description="Helical" evidence="7">
    <location>
        <begin position="381"/>
        <end position="403"/>
    </location>
</feature>
<evidence type="ECO:0000256" key="5">
    <source>
        <dbReference type="ARBA" id="ARBA00023136"/>
    </source>
</evidence>
<dbReference type="AlphaFoldDB" id="A0A4R5VSZ4"/>
<evidence type="ECO:0000256" key="6">
    <source>
        <dbReference type="PIRNR" id="PIRNR005690"/>
    </source>
</evidence>
<dbReference type="EMBL" id="SMYO01000006">
    <property type="protein sequence ID" value="TDK60970.1"/>
    <property type="molecule type" value="Genomic_DNA"/>
</dbReference>
<keyword evidence="5 6" id="KW-0472">Membrane</keyword>
<proteinExistence type="inferred from homology"/>
<evidence type="ECO:0000313" key="9">
    <source>
        <dbReference type="Proteomes" id="UP000295132"/>
    </source>
</evidence>
<gene>
    <name evidence="8" type="ORF">E2K98_14765</name>
</gene>
<evidence type="ECO:0000256" key="1">
    <source>
        <dbReference type="ARBA" id="ARBA00004141"/>
    </source>
</evidence>
<dbReference type="InterPro" id="IPR050768">
    <property type="entry name" value="UPF0353/GerABKA_families"/>
</dbReference>
<evidence type="ECO:0000256" key="4">
    <source>
        <dbReference type="ARBA" id="ARBA00022989"/>
    </source>
</evidence>
<dbReference type="Proteomes" id="UP000295132">
    <property type="component" value="Unassembled WGS sequence"/>
</dbReference>
<dbReference type="InterPro" id="IPR004995">
    <property type="entry name" value="Spore_Ger"/>
</dbReference>
<keyword evidence="4 7" id="KW-1133">Transmembrane helix</keyword>
<feature type="transmembrane region" description="Helical" evidence="7">
    <location>
        <begin position="410"/>
        <end position="436"/>
    </location>
</feature>
<dbReference type="PIRSF" id="PIRSF005690">
    <property type="entry name" value="GerBA"/>
    <property type="match status" value="1"/>
</dbReference>
<dbReference type="PANTHER" id="PTHR22550">
    <property type="entry name" value="SPORE GERMINATION PROTEIN"/>
    <property type="match status" value="1"/>
</dbReference>
<name>A0A4R5VSZ4_9BACI</name>
<sequence>MTRADSLTLSISLDNNLIVLSQQFNGGSNLKIRKLNVGEDLKRKAAIIYIDGITNIQNIQENILAPLLKMSSMESIESVINDHLSIIDVTVESSIDEIAKGLIKGKCLVLIDNCNQGILADVANWQKRSLREPDTQRTIKGSMVGFNEQLKVNLNLLQNMIQTPNLKIESFQIGIESQTDVALLFIDGYVDEKVLEEVKKKINGIDVTYLLEARVIEDALEEKKTLFPLVFTSERPDVTVSALYEGRVVIVVNGIPFVLIVPCLFIHYFQQPDEYNSKAGRFGIRIFRMFSWLLALLLPAIYIAITRFHTNWFPSSFEKKLFTNSDTLIPFVWEVLFILFIFHSLLEATLRIPKNTTLLVTLIGTITIGETAVYAKIIHPLTMIVVGVNFLTGIHIASGGLWGSLVLLRLVFIWIGYFFGITGILIGFLLLSFYMASIKSIGVPYLSPFIPFRLREMKDVIFRGDLRGLINSKHSYPHKKNNEK</sequence>
<dbReference type="Pfam" id="PF03323">
    <property type="entry name" value="GerA"/>
    <property type="match status" value="1"/>
</dbReference>
<feature type="transmembrane region" description="Helical" evidence="7">
    <location>
        <begin position="358"/>
        <end position="375"/>
    </location>
</feature>
<comment type="subcellular location">
    <subcellularLocation>
        <location evidence="6">Cell membrane</location>
    </subcellularLocation>
    <subcellularLocation>
        <location evidence="1">Membrane</location>
        <topology evidence="1">Multi-pass membrane protein</topology>
    </subcellularLocation>
</comment>
<organism evidence="8 9">
    <name type="scientific">Bacillus salipaludis</name>
    <dbReference type="NCBI Taxonomy" id="2547811"/>
    <lineage>
        <taxon>Bacteria</taxon>
        <taxon>Bacillati</taxon>
        <taxon>Bacillota</taxon>
        <taxon>Bacilli</taxon>
        <taxon>Bacillales</taxon>
        <taxon>Bacillaceae</taxon>
        <taxon>Bacillus</taxon>
    </lineage>
</organism>
<dbReference type="GO" id="GO:0005886">
    <property type="term" value="C:plasma membrane"/>
    <property type="evidence" value="ECO:0007669"/>
    <property type="project" value="UniProtKB-SubCell"/>
</dbReference>
<dbReference type="RefSeq" id="WP_133335338.1">
    <property type="nucleotide sequence ID" value="NZ_SMYO01000006.1"/>
</dbReference>
<evidence type="ECO:0000256" key="2">
    <source>
        <dbReference type="ARBA" id="ARBA00005278"/>
    </source>
</evidence>
<feature type="transmembrane region" description="Helical" evidence="7">
    <location>
        <begin position="328"/>
        <end position="346"/>
    </location>
</feature>
<evidence type="ECO:0000256" key="7">
    <source>
        <dbReference type="SAM" id="Phobius"/>
    </source>
</evidence>
<evidence type="ECO:0000256" key="3">
    <source>
        <dbReference type="ARBA" id="ARBA00022692"/>
    </source>
</evidence>
<comment type="similarity">
    <text evidence="2 6">Belongs to the GerABKA family.</text>
</comment>
<protein>
    <submittedName>
        <fullName evidence="8">Spore germination protein</fullName>
    </submittedName>
</protein>
<dbReference type="GO" id="GO:0009847">
    <property type="term" value="P:spore germination"/>
    <property type="evidence" value="ECO:0007669"/>
    <property type="project" value="UniProtKB-UniRule"/>
</dbReference>
<feature type="transmembrane region" description="Helical" evidence="7">
    <location>
        <begin position="290"/>
        <end position="308"/>
    </location>
</feature>